<evidence type="ECO:0000313" key="2">
    <source>
        <dbReference type="EMBL" id="KAH3682008.1"/>
    </source>
</evidence>
<protein>
    <submittedName>
        <fullName evidence="2">Uncharacterized protein</fullName>
    </submittedName>
</protein>
<dbReference type="AlphaFoldDB" id="A0A9P8TJM4"/>
<dbReference type="Proteomes" id="UP000774326">
    <property type="component" value="Unassembled WGS sequence"/>
</dbReference>
<sequence>MMLYPFIWISLNNFATPGCVQSRPNIVRTWPRASDLVIVPSMSEITIGTFCFQRFLINSSESCVFWSVLLYPFMSKKRSPLLSIFVGMLILVSFLLRFWNLSNVASFGDVASETLDLEAAEAEEGGGECDWLRDNSGCGLSTAPLEMSKNSGSCKDLPSYLVGELGGDEPGELEAERTGDVIKSWGTWTFLEVSKTKKASPPSPNFIGKLVNLPLMMKSTFFCDGLSS</sequence>
<evidence type="ECO:0000256" key="1">
    <source>
        <dbReference type="SAM" id="Phobius"/>
    </source>
</evidence>
<gene>
    <name evidence="2" type="ORF">WICPIJ_007027</name>
</gene>
<keyword evidence="1" id="KW-0812">Transmembrane</keyword>
<feature type="transmembrane region" description="Helical" evidence="1">
    <location>
        <begin position="81"/>
        <end position="99"/>
    </location>
</feature>
<keyword evidence="1" id="KW-0472">Membrane</keyword>
<accession>A0A9P8TJM4</accession>
<evidence type="ECO:0000313" key="3">
    <source>
        <dbReference type="Proteomes" id="UP000774326"/>
    </source>
</evidence>
<reference evidence="2" key="2">
    <citation type="submission" date="2021-01" db="EMBL/GenBank/DDBJ databases">
        <authorList>
            <person name="Schikora-Tamarit M.A."/>
        </authorList>
    </citation>
    <scope>NUCLEOTIDE SEQUENCE</scope>
    <source>
        <strain evidence="2">CBS2887</strain>
    </source>
</reference>
<proteinExistence type="predicted"/>
<reference evidence="2" key="1">
    <citation type="journal article" date="2021" name="Open Biol.">
        <title>Shared evolutionary footprints suggest mitochondrial oxidative damage underlies multiple complex I losses in fungi.</title>
        <authorList>
            <person name="Schikora-Tamarit M.A."/>
            <person name="Marcet-Houben M."/>
            <person name="Nosek J."/>
            <person name="Gabaldon T."/>
        </authorList>
    </citation>
    <scope>NUCLEOTIDE SEQUENCE</scope>
    <source>
        <strain evidence="2">CBS2887</strain>
    </source>
</reference>
<keyword evidence="1" id="KW-1133">Transmembrane helix</keyword>
<name>A0A9P8TJM4_WICPI</name>
<keyword evidence="3" id="KW-1185">Reference proteome</keyword>
<dbReference type="EMBL" id="JAEUBG010004067">
    <property type="protein sequence ID" value="KAH3682008.1"/>
    <property type="molecule type" value="Genomic_DNA"/>
</dbReference>
<organism evidence="2 3">
    <name type="scientific">Wickerhamomyces pijperi</name>
    <name type="common">Yeast</name>
    <name type="synonym">Pichia pijperi</name>
    <dbReference type="NCBI Taxonomy" id="599730"/>
    <lineage>
        <taxon>Eukaryota</taxon>
        <taxon>Fungi</taxon>
        <taxon>Dikarya</taxon>
        <taxon>Ascomycota</taxon>
        <taxon>Saccharomycotina</taxon>
        <taxon>Saccharomycetes</taxon>
        <taxon>Phaffomycetales</taxon>
        <taxon>Wickerhamomycetaceae</taxon>
        <taxon>Wickerhamomyces</taxon>
    </lineage>
</organism>
<comment type="caution">
    <text evidence="2">The sequence shown here is derived from an EMBL/GenBank/DDBJ whole genome shotgun (WGS) entry which is preliminary data.</text>
</comment>